<accession>A0A1G6AVA7</accession>
<dbReference type="PANTHER" id="PTHR43806:SF11">
    <property type="entry name" value="CEREVISIN-RELATED"/>
    <property type="match status" value="1"/>
</dbReference>
<dbReference type="InterPro" id="IPR050131">
    <property type="entry name" value="Peptidase_S8_subtilisin-like"/>
</dbReference>
<dbReference type="PANTHER" id="PTHR43806">
    <property type="entry name" value="PEPTIDASE S8"/>
    <property type="match status" value="1"/>
</dbReference>
<dbReference type="AlphaFoldDB" id="A0A1G6AVA7"/>
<reference evidence="8 9" key="1">
    <citation type="submission" date="2016-10" db="EMBL/GenBank/DDBJ databases">
        <authorList>
            <person name="de Groot N.N."/>
        </authorList>
    </citation>
    <scope>NUCLEOTIDE SEQUENCE [LARGE SCALE GENOMIC DNA]</scope>
    <source>
        <strain evidence="8 9">A-4</strain>
    </source>
</reference>
<feature type="active site" description="Charge relay system" evidence="5">
    <location>
        <position position="253"/>
    </location>
</feature>
<dbReference type="InterPro" id="IPR000209">
    <property type="entry name" value="Peptidase_S8/S53_dom"/>
</dbReference>
<evidence type="ECO:0000256" key="3">
    <source>
        <dbReference type="ARBA" id="ARBA00022801"/>
    </source>
</evidence>
<dbReference type="STRING" id="439219.SAMN02910293_00624"/>
<feature type="domain" description="Peptidase S8/S53" evidence="7">
    <location>
        <begin position="64"/>
        <end position="288"/>
    </location>
</feature>
<feature type="transmembrane region" description="Helical" evidence="6">
    <location>
        <begin position="309"/>
        <end position="330"/>
    </location>
</feature>
<evidence type="ECO:0000313" key="8">
    <source>
        <dbReference type="EMBL" id="SDB12305.1"/>
    </source>
</evidence>
<dbReference type="Gene3D" id="3.40.50.200">
    <property type="entry name" value="Peptidase S8/S53 domain"/>
    <property type="match status" value="1"/>
</dbReference>
<dbReference type="GO" id="GO:0006508">
    <property type="term" value="P:proteolysis"/>
    <property type="evidence" value="ECO:0007669"/>
    <property type="project" value="UniProtKB-KW"/>
</dbReference>
<evidence type="ECO:0000256" key="6">
    <source>
        <dbReference type="SAM" id="Phobius"/>
    </source>
</evidence>
<dbReference type="Pfam" id="PF00082">
    <property type="entry name" value="Peptidase_S8"/>
    <property type="match status" value="1"/>
</dbReference>
<proteinExistence type="inferred from homology"/>
<evidence type="ECO:0000256" key="1">
    <source>
        <dbReference type="ARBA" id="ARBA00011073"/>
    </source>
</evidence>
<evidence type="ECO:0000313" key="9">
    <source>
        <dbReference type="Proteomes" id="UP000182508"/>
    </source>
</evidence>
<name>A0A1G6AVA7_9STRE</name>
<keyword evidence="9" id="KW-1185">Reference proteome</keyword>
<protein>
    <submittedName>
        <fullName evidence="8">Subtilase family protein</fullName>
    </submittedName>
</protein>
<feature type="active site" description="Charge relay system" evidence="5">
    <location>
        <position position="103"/>
    </location>
</feature>
<dbReference type="InterPro" id="IPR022398">
    <property type="entry name" value="Peptidase_S8_His-AS"/>
</dbReference>
<dbReference type="GO" id="GO:0004252">
    <property type="term" value="F:serine-type endopeptidase activity"/>
    <property type="evidence" value="ECO:0007669"/>
    <property type="project" value="UniProtKB-UniRule"/>
</dbReference>
<dbReference type="InterPro" id="IPR015500">
    <property type="entry name" value="Peptidase_S8_subtilisin-rel"/>
</dbReference>
<evidence type="ECO:0000256" key="2">
    <source>
        <dbReference type="ARBA" id="ARBA00022670"/>
    </source>
</evidence>
<keyword evidence="6" id="KW-0812">Transmembrane</keyword>
<dbReference type="PROSITE" id="PS51892">
    <property type="entry name" value="SUBTILASE"/>
    <property type="match status" value="1"/>
</dbReference>
<dbReference type="Proteomes" id="UP000182508">
    <property type="component" value="Unassembled WGS sequence"/>
</dbReference>
<keyword evidence="4 5" id="KW-0720">Serine protease</keyword>
<gene>
    <name evidence="8" type="ORF">SAMN02910293_00624</name>
</gene>
<evidence type="ECO:0000256" key="5">
    <source>
        <dbReference type="PROSITE-ProRule" id="PRU01240"/>
    </source>
</evidence>
<evidence type="ECO:0000256" key="4">
    <source>
        <dbReference type="ARBA" id="ARBA00022825"/>
    </source>
</evidence>
<comment type="similarity">
    <text evidence="1 5">Belongs to the peptidase S8 family.</text>
</comment>
<dbReference type="SUPFAM" id="SSF52743">
    <property type="entry name" value="Subtilisin-like"/>
    <property type="match status" value="1"/>
</dbReference>
<keyword evidence="6" id="KW-1133">Transmembrane helix</keyword>
<dbReference type="CDD" id="cd00306">
    <property type="entry name" value="Peptidases_S8_S53"/>
    <property type="match status" value="1"/>
</dbReference>
<dbReference type="PRINTS" id="PR00723">
    <property type="entry name" value="SUBTILISIN"/>
</dbReference>
<feature type="active site" description="Charge relay system" evidence="5">
    <location>
        <position position="72"/>
    </location>
</feature>
<keyword evidence="6" id="KW-0472">Membrane</keyword>
<dbReference type="EMBL" id="FMXP01000007">
    <property type="protein sequence ID" value="SDB12305.1"/>
    <property type="molecule type" value="Genomic_DNA"/>
</dbReference>
<organism evidence="8 9">
    <name type="scientific">Streptococcus henryi</name>
    <dbReference type="NCBI Taxonomy" id="439219"/>
    <lineage>
        <taxon>Bacteria</taxon>
        <taxon>Bacillati</taxon>
        <taxon>Bacillota</taxon>
        <taxon>Bacilli</taxon>
        <taxon>Lactobacillales</taxon>
        <taxon>Streptococcaceae</taxon>
        <taxon>Streptococcus</taxon>
    </lineage>
</organism>
<dbReference type="InterPro" id="IPR036852">
    <property type="entry name" value="Peptidase_S8/S53_dom_sf"/>
</dbReference>
<evidence type="ECO:0000259" key="7">
    <source>
        <dbReference type="Pfam" id="PF00082"/>
    </source>
</evidence>
<sequence>MKKIILVLSQISLTILLLIAVFYRRGLVSNPIGQFTGFPINHQQTGWGTSLYYPLINPEVEVARDIKVGIIDSGIAQNLEDEFYLEKQVSFSDSKNVNDQLGHGTKIASIIAAKNNHKWTLGLAPSAKIYSYKVVDDDGAIKESYIIRALKQAKDDGVDLVNFSMVVKNLTPELETAVNDYLQTGGYFITPAYDLKNLDVLNPLTSIDGVIVVGSFNDFFKILNPQEDIDYYAPYTQETLSPNLQIIRSDGSSFSTAFVSGTIANFLSQSKSRTQIDHELQTLFSQEAVTRKRQPLLVFYETYREEVDLTYSVLGIGSCILIVVEVFIGLGLILRNKSKRKYYLAQLSVQLLVLILIAWLTLPTQM</sequence>
<keyword evidence="2 5" id="KW-0645">Protease</keyword>
<keyword evidence="3 5" id="KW-0378">Hydrolase</keyword>
<feature type="transmembrane region" description="Helical" evidence="6">
    <location>
        <begin position="342"/>
        <end position="362"/>
    </location>
</feature>
<dbReference type="PROSITE" id="PS00137">
    <property type="entry name" value="SUBTILASE_HIS"/>
    <property type="match status" value="1"/>
</dbReference>